<dbReference type="Proteomes" id="UP000260025">
    <property type="component" value="Unassembled WGS sequence"/>
</dbReference>
<evidence type="ECO:0000313" key="2">
    <source>
        <dbReference type="Proteomes" id="UP000260025"/>
    </source>
</evidence>
<reference evidence="1 2" key="1">
    <citation type="submission" date="2018-08" db="EMBL/GenBank/DDBJ databases">
        <title>A genome reference for cultivated species of the human gut microbiota.</title>
        <authorList>
            <person name="Zou Y."/>
            <person name="Xue W."/>
            <person name="Luo G."/>
        </authorList>
    </citation>
    <scope>NUCLEOTIDE SEQUENCE [LARGE SCALE GENOMIC DNA]</scope>
    <source>
        <strain evidence="1 2">OF01-2LB</strain>
    </source>
</reference>
<proteinExistence type="predicted"/>
<comment type="caution">
    <text evidence="1">The sequence shown here is derived from an EMBL/GenBank/DDBJ whole genome shotgun (WGS) entry which is preliminary data.</text>
</comment>
<evidence type="ECO:0000313" key="1">
    <source>
        <dbReference type="EMBL" id="RGC12217.1"/>
    </source>
</evidence>
<name>A0A3E2VNY8_CLOIN</name>
<dbReference type="RefSeq" id="WP_117444394.1">
    <property type="nucleotide sequence ID" value="NZ_JAJFEN010000003.1"/>
</dbReference>
<sequence>MYERILDEDEFVPYWLIEEKGIAYSCCETMVSENEELVPAFYIDATHKLRGSESLYEHYINVCCELGIPDARIKVNKMLVCDYILGNYDRHYRNFGAIRNVLDLKWERIAPIYDSGSSLWATTPTQLIGTTYKSKPFKAKAEEQLHLVEELSWLNKDKLIDFDKTVYEMLDKNPFVDEERKSAISIQVKGRIEKVIERQASLNRINEMGLQELLFRL</sequence>
<dbReference type="AlphaFoldDB" id="A0A3E2VNY8"/>
<gene>
    <name evidence="1" type="ORF">DXA38_17965</name>
</gene>
<evidence type="ECO:0008006" key="3">
    <source>
        <dbReference type="Google" id="ProtNLM"/>
    </source>
</evidence>
<dbReference type="EMBL" id="QVEV01000035">
    <property type="protein sequence ID" value="RGC12217.1"/>
    <property type="molecule type" value="Genomic_DNA"/>
</dbReference>
<accession>A0A3E2VNY8</accession>
<dbReference type="Gene3D" id="1.10.1070.20">
    <property type="match status" value="1"/>
</dbReference>
<dbReference type="OrthoDB" id="9812605at2"/>
<protein>
    <recommendedName>
        <fullName evidence="3">HipA-like C-terminal domain-containing protein</fullName>
    </recommendedName>
</protein>
<organism evidence="1 2">
    <name type="scientific">Clostridium innocuum</name>
    <dbReference type="NCBI Taxonomy" id="1522"/>
    <lineage>
        <taxon>Bacteria</taxon>
        <taxon>Bacillati</taxon>
        <taxon>Bacillota</taxon>
        <taxon>Clostridia</taxon>
        <taxon>Eubacteriales</taxon>
        <taxon>Clostridiaceae</taxon>
        <taxon>Clostridium</taxon>
    </lineage>
</organism>